<feature type="transmembrane region" description="Helical" evidence="1">
    <location>
        <begin position="155"/>
        <end position="174"/>
    </location>
</feature>
<gene>
    <name evidence="2" type="ORF">RQM65_12560</name>
</gene>
<dbReference type="RefSeq" id="WP_314015465.1">
    <property type="nucleotide sequence ID" value="NZ_JAVTTP010000001.1"/>
</dbReference>
<organism evidence="2 3">
    <name type="scientific">Pricia mediterranea</name>
    <dbReference type="NCBI Taxonomy" id="3076079"/>
    <lineage>
        <taxon>Bacteria</taxon>
        <taxon>Pseudomonadati</taxon>
        <taxon>Bacteroidota</taxon>
        <taxon>Flavobacteriia</taxon>
        <taxon>Flavobacteriales</taxon>
        <taxon>Flavobacteriaceae</taxon>
        <taxon>Pricia</taxon>
    </lineage>
</organism>
<evidence type="ECO:0000313" key="3">
    <source>
        <dbReference type="Proteomes" id="UP001250656"/>
    </source>
</evidence>
<protein>
    <submittedName>
        <fullName evidence="2">DUF998 domain-containing protein</fullName>
    </submittedName>
</protein>
<evidence type="ECO:0000313" key="2">
    <source>
        <dbReference type="EMBL" id="MDT7829501.1"/>
    </source>
</evidence>
<keyword evidence="1" id="KW-0472">Membrane</keyword>
<feature type="transmembrane region" description="Helical" evidence="1">
    <location>
        <begin position="57"/>
        <end position="79"/>
    </location>
</feature>
<feature type="transmembrane region" description="Helical" evidence="1">
    <location>
        <begin position="124"/>
        <end position="143"/>
    </location>
</feature>
<dbReference type="Pfam" id="PF06197">
    <property type="entry name" value="DUF998"/>
    <property type="match status" value="1"/>
</dbReference>
<feature type="transmembrane region" description="Helical" evidence="1">
    <location>
        <begin position="86"/>
        <end position="104"/>
    </location>
</feature>
<sequence length="209" mass="22483">MGSPKLSVLGLGGALAPILFSSVTLVGAYMRPEYSHLDNFISELGATDTPNADIMNFIGFIPSGLLFVLFAISLLLFYARTTLAKAGTILLIVFGLGMALAGIYSCDPGCPPHGSPETTIHDQISAVTFISAIFGIVLLGISFKSSTPFKKLRNYSILSGIVAAILLVIMIDSFESRALTGIWQRLLLLTIFLWTTIIGSSIYDINKDW</sequence>
<keyword evidence="3" id="KW-1185">Reference proteome</keyword>
<comment type="caution">
    <text evidence="2">The sequence shown here is derived from an EMBL/GenBank/DDBJ whole genome shotgun (WGS) entry which is preliminary data.</text>
</comment>
<feature type="transmembrane region" description="Helical" evidence="1">
    <location>
        <begin position="186"/>
        <end position="205"/>
    </location>
</feature>
<dbReference type="EMBL" id="JAVTTP010000001">
    <property type="protein sequence ID" value="MDT7829501.1"/>
    <property type="molecule type" value="Genomic_DNA"/>
</dbReference>
<proteinExistence type="predicted"/>
<evidence type="ECO:0000256" key="1">
    <source>
        <dbReference type="SAM" id="Phobius"/>
    </source>
</evidence>
<keyword evidence="1" id="KW-0812">Transmembrane</keyword>
<dbReference type="PANTHER" id="PTHR42241">
    <property type="entry name" value="HYPOTHETICAL MEMBRANE PROTEIN, CONSERVED, DUF998 FAMILY"/>
    <property type="match status" value="1"/>
</dbReference>
<dbReference type="Proteomes" id="UP001250656">
    <property type="component" value="Unassembled WGS sequence"/>
</dbReference>
<keyword evidence="1" id="KW-1133">Transmembrane helix</keyword>
<dbReference type="PANTHER" id="PTHR42241:SF2">
    <property type="entry name" value="HYPOTHETICAL MEMBRANE PROTEIN, CONSERVED, DUF998 FAMILY"/>
    <property type="match status" value="1"/>
</dbReference>
<dbReference type="InterPro" id="IPR009339">
    <property type="entry name" value="DUF998"/>
</dbReference>
<name>A0ABU3L862_9FLAO</name>
<accession>A0ABU3L862</accession>
<reference evidence="2 3" key="1">
    <citation type="submission" date="2023-09" db="EMBL/GenBank/DDBJ databases">
        <title>Novel taxa isolated from Blanes Bay.</title>
        <authorList>
            <person name="Rey-Velasco X."/>
            <person name="Lucena T."/>
        </authorList>
    </citation>
    <scope>NUCLEOTIDE SEQUENCE [LARGE SCALE GENOMIC DNA]</scope>
    <source>
        <strain evidence="2 3">S334</strain>
    </source>
</reference>